<dbReference type="NCBIfam" id="TIGR04215">
    <property type="entry name" value="choice_anch_A"/>
    <property type="match status" value="1"/>
</dbReference>
<dbReference type="CDD" id="cd00146">
    <property type="entry name" value="PKD"/>
    <property type="match status" value="1"/>
</dbReference>
<dbReference type="Gene3D" id="2.60.40.3440">
    <property type="match status" value="15"/>
</dbReference>
<dbReference type="Pfam" id="PF20597">
    <property type="entry name" value="pAdhesive_15"/>
    <property type="match status" value="1"/>
</dbReference>
<dbReference type="Pfam" id="PF18911">
    <property type="entry name" value="PKD_4"/>
    <property type="match status" value="1"/>
</dbReference>
<feature type="domain" description="Cadherin" evidence="4">
    <location>
        <begin position="1322"/>
        <end position="1429"/>
    </location>
</feature>
<keyword evidence="1" id="KW-0732">Signal</keyword>
<dbReference type="GO" id="GO:0005509">
    <property type="term" value="F:calcium ion binding"/>
    <property type="evidence" value="ECO:0007669"/>
    <property type="project" value="InterPro"/>
</dbReference>
<dbReference type="InterPro" id="IPR008979">
    <property type="entry name" value="Galactose-bd-like_sf"/>
</dbReference>
<organism evidence="5 6">
    <name type="scientific">Polaribacter porphyrae</name>
    <dbReference type="NCBI Taxonomy" id="1137780"/>
    <lineage>
        <taxon>Bacteria</taxon>
        <taxon>Pseudomonadati</taxon>
        <taxon>Bacteroidota</taxon>
        <taxon>Flavobacteriia</taxon>
        <taxon>Flavobacteriales</taxon>
        <taxon>Flavobacteriaceae</taxon>
    </lineage>
</organism>
<dbReference type="InterPro" id="IPR026588">
    <property type="entry name" value="Choice_anch_A"/>
</dbReference>
<feature type="region of interest" description="Disordered" evidence="2">
    <location>
        <begin position="631"/>
        <end position="669"/>
    </location>
</feature>
<evidence type="ECO:0000313" key="6">
    <source>
        <dbReference type="Proteomes" id="UP000238882"/>
    </source>
</evidence>
<evidence type="ECO:0008006" key="7">
    <source>
        <dbReference type="Google" id="ProtNLM"/>
    </source>
</evidence>
<comment type="caution">
    <text evidence="5">The sequence shown here is derived from an EMBL/GenBank/DDBJ whole genome shotgun (WGS) entry which is preliminary data.</text>
</comment>
<dbReference type="Pfam" id="PF17963">
    <property type="entry name" value="Big_9"/>
    <property type="match status" value="15"/>
</dbReference>
<feature type="domain" description="PKD" evidence="3">
    <location>
        <begin position="2632"/>
        <end position="2685"/>
    </location>
</feature>
<dbReference type="Pfam" id="PF18962">
    <property type="entry name" value="Por_Secre_tail"/>
    <property type="match status" value="1"/>
</dbReference>
<evidence type="ECO:0000256" key="1">
    <source>
        <dbReference type="ARBA" id="ARBA00022729"/>
    </source>
</evidence>
<dbReference type="GO" id="GO:0007156">
    <property type="term" value="P:homophilic cell adhesion via plasma membrane adhesion molecules"/>
    <property type="evidence" value="ECO:0007669"/>
    <property type="project" value="InterPro"/>
</dbReference>
<reference evidence="5 6" key="1">
    <citation type="submission" date="2016-12" db="EMBL/GenBank/DDBJ databases">
        <title>Trade-off between light-utilization and light-protection in marine flavobacteria.</title>
        <authorList>
            <person name="Kumagai Y."/>
            <person name="Yoshizawa S."/>
            <person name="Kogure K."/>
            <person name="Iwasaki W."/>
        </authorList>
    </citation>
    <scope>NUCLEOTIDE SEQUENCE [LARGE SCALE GENOMIC DNA]</scope>
    <source>
        <strain evidence="5 6">NBRC 108759</strain>
    </source>
</reference>
<feature type="region of interest" description="Disordered" evidence="2">
    <location>
        <begin position="1342"/>
        <end position="1381"/>
    </location>
</feature>
<dbReference type="GO" id="GO:0016020">
    <property type="term" value="C:membrane"/>
    <property type="evidence" value="ECO:0007669"/>
    <property type="project" value="InterPro"/>
</dbReference>
<dbReference type="NCBIfam" id="TIGR04183">
    <property type="entry name" value="Por_Secre_tail"/>
    <property type="match status" value="1"/>
</dbReference>
<dbReference type="InterPro" id="IPR002126">
    <property type="entry name" value="Cadherin-like_dom"/>
</dbReference>
<evidence type="ECO:0000259" key="3">
    <source>
        <dbReference type="PROSITE" id="PS50093"/>
    </source>
</evidence>
<dbReference type="NCBIfam" id="NF012211">
    <property type="entry name" value="tand_rpt_95"/>
    <property type="match status" value="15"/>
</dbReference>
<feature type="compositionally biased region" description="Polar residues" evidence="2">
    <location>
        <begin position="1356"/>
        <end position="1372"/>
    </location>
</feature>
<gene>
    <name evidence="5" type="ORF">BTO18_01250</name>
</gene>
<dbReference type="Proteomes" id="UP000238882">
    <property type="component" value="Unassembled WGS sequence"/>
</dbReference>
<dbReference type="SUPFAM" id="SSF49299">
    <property type="entry name" value="PKD domain"/>
    <property type="match status" value="1"/>
</dbReference>
<dbReference type="InterPro" id="IPR035986">
    <property type="entry name" value="PKD_dom_sf"/>
</dbReference>
<dbReference type="PROSITE" id="PS50093">
    <property type="entry name" value="PKD"/>
    <property type="match status" value="1"/>
</dbReference>
<dbReference type="OrthoDB" id="1212929at2"/>
<dbReference type="InterPro" id="IPR013783">
    <property type="entry name" value="Ig-like_fold"/>
</dbReference>
<evidence type="ECO:0000256" key="2">
    <source>
        <dbReference type="SAM" id="MobiDB-lite"/>
    </source>
</evidence>
<dbReference type="SUPFAM" id="SSF49785">
    <property type="entry name" value="Galactose-binding domain-like"/>
    <property type="match status" value="1"/>
</dbReference>
<feature type="domain" description="Cadherin" evidence="4">
    <location>
        <begin position="1610"/>
        <end position="1749"/>
    </location>
</feature>
<keyword evidence="6" id="KW-1185">Reference proteome</keyword>
<dbReference type="InterPro" id="IPR026444">
    <property type="entry name" value="Secre_tail"/>
</dbReference>
<dbReference type="InterPro" id="IPR000601">
    <property type="entry name" value="PKD_dom"/>
</dbReference>
<proteinExistence type="predicted"/>
<protein>
    <recommendedName>
        <fullName evidence="7">Tandem-95 repeat protein</fullName>
    </recommendedName>
</protein>
<dbReference type="Gene3D" id="2.60.40.10">
    <property type="entry name" value="Immunoglobulins"/>
    <property type="match status" value="1"/>
</dbReference>
<feature type="domain" description="Cadherin" evidence="4">
    <location>
        <begin position="1005"/>
        <end position="1117"/>
    </location>
</feature>
<dbReference type="SMART" id="SM00089">
    <property type="entry name" value="PKD"/>
    <property type="match status" value="2"/>
</dbReference>
<dbReference type="EMBL" id="MSCN01000001">
    <property type="protein sequence ID" value="PQJ77892.1"/>
    <property type="molecule type" value="Genomic_DNA"/>
</dbReference>
<dbReference type="PROSITE" id="PS50268">
    <property type="entry name" value="CADHERIN_2"/>
    <property type="match status" value="3"/>
</dbReference>
<evidence type="ECO:0000313" key="5">
    <source>
        <dbReference type="EMBL" id="PQJ77892.1"/>
    </source>
</evidence>
<dbReference type="InterPro" id="IPR022409">
    <property type="entry name" value="PKD/Chitinase_dom"/>
</dbReference>
<feature type="compositionally biased region" description="Low complexity" evidence="2">
    <location>
        <begin position="647"/>
        <end position="656"/>
    </location>
</feature>
<evidence type="ECO:0000259" key="4">
    <source>
        <dbReference type="PROSITE" id="PS50268"/>
    </source>
</evidence>
<dbReference type="RefSeq" id="WP_105014475.1">
    <property type="nucleotide sequence ID" value="NZ_MSCN01000001.1"/>
</dbReference>
<sequence>MKSKNKLSFVIAIVLLSITSVYSLNLTEKENLPPTKLEKIPLKKEKFNWLSYENIFEKYSSNYSFDINNDRTVTISNKKINSSRDDSFEDNKGNNYPTEIESGNIRWKGFRFINLNIPANAIINNVELTLYGYKQGNTTVNVKAENLWEPTSYSDGDNYLSTRNTTSKSVDWYIPKLSNGLELKSPNLKDIVQEVVDNHNGLKDISIIIQSSKKWEGWNFDDRSSSYYPKIDISYTIANPIANDDVATIDENTKATIKIFDNDKNIPSNANFWVHKTPKNGFIQTSDINNTPQDKSDDVIIYTPNQNFDGVDSFEYTVCDNKNNCDKAIVNVTVNSVVDPCDPVASGNIDTDKDGVSDICDLDDDNDGILDEDECPEVNPFTFKLNANNKTFTNSNTKGDVGDVMVYKNVGTYNGTKIDLKVTVTANSDPENMTVDISGFKFGEDLYPVLLGGENKQEVPYASVKFEFLKNGSNQLVNVAPSFMFKDVDFLNDGTGESVEINKNLVSSYSLSKNPATNLYIAENITKNYSGTTGDFLRINSKKESSGLNNEDLWINLQLLEVNSFNINFLKRTGNTGYVFESDNFSKSANTIQLDANCSLDTDNDSIPDYLDTDSDNDGCPDATEAEKNLTTTETLAGGSNGGSSGNLGTKSNKNGIPIPFGSTNGNETRGQKITAATKTAERISLTTSEFTIIGNNGSNVTLAIDATATKTNTFANGVPNYDAPNGTDTSSSLSYKWYKSTNVNNILSTKKAFDINNVRIDQAGEYSVLITGANLNCPKEITFTLKINDTPSTQTDYENADEDAKDFSVDVLKNDDFGNDGPNEGAIKLVSDKSENNGTITVNDNGTPLNPSDDKLLYTPFPNFNGRDTFDYTITDANGDTATGTVSIFVRSVNDLPTAKADAITIDEDSPQVKINVTDNDDFGGDGPNKGKIVIYNKFTTKRGQVAVDDNGTPKDPTDDAILYTPPASFNGVDDFSYNIIDANGNRSQAKVTITLNAINDVPTTANDTATVDEDSENNYINVLDNDDFGGDGTNSGTITLPNATSSKGGLITVNDNNTPNNPSDDAVLYSPVANFNGQDTFSYSITDSNGDVATATVTVTVNSVNDKPTAAEDTFTVNEDTSNNTLAVLANDSFGGDGANSGKISLSLATSNKGGTISVDDNGTPTNPTDDKILYTPTANFNGSDFFEYTITDADGDISTTKANITVTAVNDLPTAADDAITIDEDSSNNTISVLTNDSFGGDGFADNASIIIDLENSTGTAEASSNGTSSDPTDDVILYTPAENFNGTDTFTYTIIDANGDEATATVTVTVNAVNDTPTAKNDTIAVEEDSTNNSIKVTDNDDFGGDGANAGTISLPSTTSTENGTLSVDNNATTTDPTDDKIVYTPFANYQGQDSFTYVITDADGDTSTATVTITVSSVNDVPVTANDDVTVDEDSIENLFNVLANDSFGGDGHNSGKIVLSDLVSSKKGTLAVDDNGTATDPTDDKIKYTPLADFNGSDTFTYSIIDANGDSASATVSVTVNSVNDLPTAVNDSFSVDEDSSRNIIRIFNNDSYGGDGKPTSNYFEYTNPNQGGNLLIRPSRGNRVSAGVEYDIVYYTPAANFNGSETFTYTITDTNGDTSTATVTITVNGVNDTPSTSNDSYTVEEDSANNSFTVLANDDFGGDGTNSGTITLPNATSNKGGLITVNYNNTPNNPSDDVILYSPDANFNGQDTFDYTITDSNGDTSTATVTITVNDVNDVPIASNDVVTVTEDSSDNSLTVLANDDFGGDGANTGKIILTNEVSAENGTLSVDDNGTPNNPTDDKINYTPVANFNGTDTFSYSIIDANGDTSIAEVTITITSVNDTPTAVEDTATVDEDSTNNNLNVVLNDDFGGDGANAGTITLVNTTSQNGGTLSVDNNSTATDPTDDKIIYTPTSNFNGTDTFDYTITDANGDTSNTTVTVTVNAVNDVPTANDDTIIVDEDSTTNTINVLTNDDFGGDGKSDSAIQVATSKSEKGGTIAVNDNGTPTNPSDDTITYTPEANFNGSDKFTYLIVDTNGDTSSASVSITVNAVNDLPLAEDDSFTVEEDSSNNIITIFTNDSYGGDGKPSRNYLEVGTPNQGGRLLVRASRGNRVGGSTENDIIYYTPAPDFNGIETFTYSIIDADGDKSEATVTITVTGVNDSPVTINDNITVDENSTNTSINVLENDSFGGDGASSGTITITSDKSLKGGTIIIDDNATPTNPTDDKITYTPLANFTGIDSFEYTITDADGETSNGTVTVTVNPVGTKYNPLAITECFNIFVQNNLTLGSGKTHGNIATGGNLEFKENYSISSEDCGCFAVNDVKIGLLVGKKVIYPQNGILSISNENQYVKIGEDGNGTVWYQDPENSFENMRITPQADYNASSYIQLARSARGLGVSNSENPVIEKDIIDFDNAFQQLQTASLSMSSEDSNTSILNTSFEEIPSNNLPSEIVINLENNVNYLNLTGENLNKITSIDFYEKPSEDRILIINIDASETLDWTVANQKNIDSENAAYVIYNFHNTTSLNIVGENSLFGSVLAPNADITKTVNKATLSGQIIGKSLNIDGSEVECAVFESSVYSPEDAKVAPTADYTINDNDQCLVGNSFEFSNTSNTGANTQPTAIITYAWDFGDGTTSSLMNPIKTYDEAGAYTVKLTATNAYGSSEKISQINVEGVIIADVVESNSTKDEDAGSVTKEFTLNNDSEFTNYSWALDEVGTNLFPNEKTVSFEFTQEGQYVLSITTFNGDCNNSIKIPVTITSDEVSTGNDGGLESESLGGALSKRYLRRKMNSVPTIFKKTNDIIYNKKKMVKSLAKKSSDLTLLEMFPERLVDGDVAHVTSPTDILDFTVADEVLSVDFSVDDKTIGVVLGVKTLDQIYNHTKATCDRLRGAEILDVKTVEIDGYSFLQQAIQQRDGIIEHAISFAVSKNNTEEFYKIQTNWYVFDYIAANNVFNFQVWASDPANTQKMVLEILTNLKNSKPVEQSEKQKIPRTYVTKVARVSNILKMDLKSFEEVEDLEISMTEKLTETTTNLNSKYSTLNSKTEQTLELVINDGYEYDGDVIFDGEVQDAFYHADGNWGLDYDRRYTTVNEYEVTNNLNREYKDDEMLINRNVHVKAYSEFDYLAVFKALLPGNLAADYSEYKYLSFTASGQGPTQLVLVKSGIENWSEQYRATVNLTDEEQTFFIPFESFTSTASTNKIAADDLTTVSFTYVATTAGTNNLDMKISDVKFTKTNTALNVDEFVAPKENEFFVYPNPSKGSVNCTVFSNTTTKAKATLFDITGKTIYKGEINLSQGKNKLNFNFNAKAGVMFLRINSTETNYGTSKIIFK</sequence>
<name>A0A2S7WKR9_9FLAO</name>
<accession>A0A2S7WKR9</accession>